<protein>
    <recommendedName>
        <fullName evidence="3">Heparinase</fullName>
    </recommendedName>
</protein>
<name>A0A2U8H1J4_9RHOO</name>
<sequence>MKPMNTALETLLTGLNAALRNQIRANDGLFDPLENKPSPSDHYGHVCAALALACGDEDDWNIGRQALLAWLTLDASSLGHLPFNRFALLLLRTVRQSRGLAPADEALIDAGINRCTLRRSYPSNNWSLLAQACRLIEAPPARKATESRRLCTLLDRWTTPKGCFIDFPANPGSRFSTPLAYHHKALFLTALACWYHDDAELARHARRLLDWLVHCWDPAGYAGGFGRSTHSLFGDACLIAGMILMGIEDSEEDQPIAALCRRLIRQRRADGLLWLNPAGAASGRASWDAYMYLSVYNAWAAAVIAIALHLRTNRPLPVQLQPAMWSATRTGLFHDEAAGLAYLRTKDDLNVLISTRGQPPQSYNADDAEFRYAGGVIVHLRASDDQPVAQPGIRISRQELLEQPALAGSIPLLVIEGACFVLDEFDACELTPHENGVRIVLTGQPKALFKQNRQDIANKLLAALDWRLLDGRLGRNAVLHREQLSTVDARVQIELSMIPGGTITTSHQLEIHTRIQIEHLNPHGQAGHRDCGLEQYPAADMSAKSEEKAFPSSIGLGSTFAGGAFMIKAGTPYSVTSIALFPTPERPNDNDFLDRTASRNTR</sequence>
<dbReference type="InterPro" id="IPR008930">
    <property type="entry name" value="Terpenoid_cyclase/PrenylTrfase"/>
</dbReference>
<reference evidence="1 2" key="1">
    <citation type="submission" date="2017-06" db="EMBL/GenBank/DDBJ databases">
        <title>Azoarcus sp. TSNA42 complete genome sequence.</title>
        <authorList>
            <person name="Woo J.-H."/>
            <person name="Kim H.-S."/>
        </authorList>
    </citation>
    <scope>NUCLEOTIDE SEQUENCE [LARGE SCALE GENOMIC DNA]</scope>
    <source>
        <strain evidence="1 2">TSNA42</strain>
    </source>
</reference>
<proteinExistence type="predicted"/>
<evidence type="ECO:0008006" key="3">
    <source>
        <dbReference type="Google" id="ProtNLM"/>
    </source>
</evidence>
<dbReference type="EMBL" id="CP022188">
    <property type="protein sequence ID" value="AWI79771.1"/>
    <property type="molecule type" value="Genomic_DNA"/>
</dbReference>
<dbReference type="AlphaFoldDB" id="A0A2U8H1J4"/>
<gene>
    <name evidence="1" type="ORF">CEW87_10550</name>
</gene>
<dbReference type="SUPFAM" id="SSF48239">
    <property type="entry name" value="Terpenoid cyclases/Protein prenyltransferases"/>
    <property type="match status" value="1"/>
</dbReference>
<accession>A0A2U8H1J4</accession>
<dbReference type="Proteomes" id="UP000244902">
    <property type="component" value="Chromosome"/>
</dbReference>
<evidence type="ECO:0000313" key="1">
    <source>
        <dbReference type="EMBL" id="AWI79771.1"/>
    </source>
</evidence>
<evidence type="ECO:0000313" key="2">
    <source>
        <dbReference type="Proteomes" id="UP000244902"/>
    </source>
</evidence>
<organism evidence="1 2">
    <name type="scientific">Parazoarcus communis</name>
    <dbReference type="NCBI Taxonomy" id="41977"/>
    <lineage>
        <taxon>Bacteria</taxon>
        <taxon>Pseudomonadati</taxon>
        <taxon>Pseudomonadota</taxon>
        <taxon>Betaproteobacteria</taxon>
        <taxon>Rhodocyclales</taxon>
        <taxon>Zoogloeaceae</taxon>
        <taxon>Parazoarcus</taxon>
    </lineage>
</organism>